<protein>
    <submittedName>
        <fullName evidence="1">Uncharacterized protein</fullName>
    </submittedName>
</protein>
<gene>
    <name evidence="1" type="ORF">DGAL_LOCUS4080</name>
</gene>
<dbReference type="AlphaFoldDB" id="A0A8J2RCK9"/>
<organism evidence="1 2">
    <name type="scientific">Daphnia galeata</name>
    <dbReference type="NCBI Taxonomy" id="27404"/>
    <lineage>
        <taxon>Eukaryota</taxon>
        <taxon>Metazoa</taxon>
        <taxon>Ecdysozoa</taxon>
        <taxon>Arthropoda</taxon>
        <taxon>Crustacea</taxon>
        <taxon>Branchiopoda</taxon>
        <taxon>Diplostraca</taxon>
        <taxon>Cladocera</taxon>
        <taxon>Anomopoda</taxon>
        <taxon>Daphniidae</taxon>
        <taxon>Daphnia</taxon>
    </lineage>
</organism>
<sequence length="245" mass="28301">MIGVKLLHERPEWGSQQLATENNLKESAILCIWPSYPSYVAVANYQDLWIGRINVLVKEPEFRRQRMLYSVIRRPTKGQLYNLRQRQHMDRCHSSHHSYVYQSTVHRLPLNPHQYHQFTDLFITRRLELLSMLRVHITQAPSLYRVEDHHQQHDGYLKSLNSAIGGNGATREIGGRLDPNGTDTIGQASIHILAKYSEVKRSSYHLESLAECGSTYRLSNTKWSNNWQHFKSTATSIASSLVPPI</sequence>
<keyword evidence="2" id="KW-1185">Reference proteome</keyword>
<dbReference type="Proteomes" id="UP000789390">
    <property type="component" value="Unassembled WGS sequence"/>
</dbReference>
<evidence type="ECO:0000313" key="1">
    <source>
        <dbReference type="EMBL" id="CAH0101741.1"/>
    </source>
</evidence>
<reference evidence="1" key="1">
    <citation type="submission" date="2021-11" db="EMBL/GenBank/DDBJ databases">
        <authorList>
            <person name="Schell T."/>
        </authorList>
    </citation>
    <scope>NUCLEOTIDE SEQUENCE</scope>
    <source>
        <strain evidence="1">M5</strain>
    </source>
</reference>
<dbReference type="EMBL" id="CAKKLH010000066">
    <property type="protein sequence ID" value="CAH0101741.1"/>
    <property type="molecule type" value="Genomic_DNA"/>
</dbReference>
<accession>A0A8J2RCK9</accession>
<evidence type="ECO:0000313" key="2">
    <source>
        <dbReference type="Proteomes" id="UP000789390"/>
    </source>
</evidence>
<comment type="caution">
    <text evidence="1">The sequence shown here is derived from an EMBL/GenBank/DDBJ whole genome shotgun (WGS) entry which is preliminary data.</text>
</comment>
<name>A0A8J2RCK9_9CRUS</name>
<proteinExistence type="predicted"/>